<comment type="subcellular location">
    <subcellularLocation>
        <location evidence="11">Endoplasmic reticulum membrane</location>
    </subcellularLocation>
    <subcellularLocation>
        <location evidence="11">Nucleus membrane</location>
    </subcellularLocation>
</comment>
<gene>
    <name evidence="12" type="ORF">FA13DRAFT_1408039</name>
</gene>
<comment type="similarity">
    <text evidence="2 11">Belongs to the KAR5 family.</text>
</comment>
<dbReference type="EMBL" id="QPFP01000076">
    <property type="protein sequence ID" value="TEB23605.1"/>
    <property type="molecule type" value="Genomic_DNA"/>
</dbReference>
<proteinExistence type="inferred from homology"/>
<organism evidence="12 13">
    <name type="scientific">Coprinellus micaceus</name>
    <name type="common">Glistening ink-cap mushroom</name>
    <name type="synonym">Coprinus micaceus</name>
    <dbReference type="NCBI Taxonomy" id="71717"/>
    <lineage>
        <taxon>Eukaryota</taxon>
        <taxon>Fungi</taxon>
        <taxon>Dikarya</taxon>
        <taxon>Basidiomycota</taxon>
        <taxon>Agaricomycotina</taxon>
        <taxon>Agaricomycetes</taxon>
        <taxon>Agaricomycetidae</taxon>
        <taxon>Agaricales</taxon>
        <taxon>Agaricineae</taxon>
        <taxon>Psathyrellaceae</taxon>
        <taxon>Coprinellus</taxon>
    </lineage>
</organism>
<keyword evidence="3 11" id="KW-0415">Karyogamy</keyword>
<dbReference type="GO" id="GO:0000742">
    <property type="term" value="P:karyogamy involved in conjugation with cellular fusion"/>
    <property type="evidence" value="ECO:0007669"/>
    <property type="project" value="UniProtKB-UniRule"/>
</dbReference>
<dbReference type="GO" id="GO:0031965">
    <property type="term" value="C:nuclear membrane"/>
    <property type="evidence" value="ECO:0007669"/>
    <property type="project" value="UniProtKB-SubCell"/>
</dbReference>
<evidence type="ECO:0000256" key="3">
    <source>
        <dbReference type="ARBA" id="ARBA00022459"/>
    </source>
</evidence>
<comment type="function">
    <text evidence="1 11">Required for nuclear membrane fusion during karyogamy.</text>
</comment>
<evidence type="ECO:0000256" key="7">
    <source>
        <dbReference type="ARBA" id="ARBA00022989"/>
    </source>
</evidence>
<reference evidence="12 13" key="1">
    <citation type="journal article" date="2019" name="Nat. Ecol. Evol.">
        <title>Megaphylogeny resolves global patterns of mushroom evolution.</title>
        <authorList>
            <person name="Varga T."/>
            <person name="Krizsan K."/>
            <person name="Foldi C."/>
            <person name="Dima B."/>
            <person name="Sanchez-Garcia M."/>
            <person name="Sanchez-Ramirez S."/>
            <person name="Szollosi G.J."/>
            <person name="Szarkandi J.G."/>
            <person name="Papp V."/>
            <person name="Albert L."/>
            <person name="Andreopoulos W."/>
            <person name="Angelini C."/>
            <person name="Antonin V."/>
            <person name="Barry K.W."/>
            <person name="Bougher N.L."/>
            <person name="Buchanan P."/>
            <person name="Buyck B."/>
            <person name="Bense V."/>
            <person name="Catcheside P."/>
            <person name="Chovatia M."/>
            <person name="Cooper J."/>
            <person name="Damon W."/>
            <person name="Desjardin D."/>
            <person name="Finy P."/>
            <person name="Geml J."/>
            <person name="Haridas S."/>
            <person name="Hughes K."/>
            <person name="Justo A."/>
            <person name="Karasinski D."/>
            <person name="Kautmanova I."/>
            <person name="Kiss B."/>
            <person name="Kocsube S."/>
            <person name="Kotiranta H."/>
            <person name="LaButti K.M."/>
            <person name="Lechner B.E."/>
            <person name="Liimatainen K."/>
            <person name="Lipzen A."/>
            <person name="Lukacs Z."/>
            <person name="Mihaltcheva S."/>
            <person name="Morgado L.N."/>
            <person name="Niskanen T."/>
            <person name="Noordeloos M.E."/>
            <person name="Ohm R.A."/>
            <person name="Ortiz-Santana B."/>
            <person name="Ovrebo C."/>
            <person name="Racz N."/>
            <person name="Riley R."/>
            <person name="Savchenko A."/>
            <person name="Shiryaev A."/>
            <person name="Soop K."/>
            <person name="Spirin V."/>
            <person name="Szebenyi C."/>
            <person name="Tomsovsky M."/>
            <person name="Tulloss R.E."/>
            <person name="Uehling J."/>
            <person name="Grigoriev I.V."/>
            <person name="Vagvolgyi C."/>
            <person name="Papp T."/>
            <person name="Martin F.M."/>
            <person name="Miettinen O."/>
            <person name="Hibbett D.S."/>
            <person name="Nagy L.G."/>
        </authorList>
    </citation>
    <scope>NUCLEOTIDE SEQUENCE [LARGE SCALE GENOMIC DNA]</scope>
    <source>
        <strain evidence="12 13">FP101781</strain>
    </source>
</reference>
<evidence type="ECO:0000313" key="12">
    <source>
        <dbReference type="EMBL" id="TEB23605.1"/>
    </source>
</evidence>
<dbReference type="Proteomes" id="UP000298030">
    <property type="component" value="Unassembled WGS sequence"/>
</dbReference>
<evidence type="ECO:0000313" key="13">
    <source>
        <dbReference type="Proteomes" id="UP000298030"/>
    </source>
</evidence>
<keyword evidence="5 11" id="KW-0732">Signal</keyword>
<dbReference type="GO" id="GO:0048288">
    <property type="term" value="P:nuclear membrane fusion involved in karyogamy"/>
    <property type="evidence" value="ECO:0007669"/>
    <property type="project" value="UniProtKB-UniRule"/>
</dbReference>
<keyword evidence="10 11" id="KW-0539">Nucleus</keyword>
<keyword evidence="9" id="KW-0325">Glycoprotein</keyword>
<accession>A0A4Y7SP29</accession>
<dbReference type="PANTHER" id="PTHR28012:SF1">
    <property type="entry name" value="NUCLEAR FUSION PROTEIN KAR5"/>
    <property type="match status" value="1"/>
</dbReference>
<dbReference type="OrthoDB" id="5311848at2759"/>
<keyword evidence="8" id="KW-0472">Membrane</keyword>
<keyword evidence="7" id="KW-1133">Transmembrane helix</keyword>
<evidence type="ECO:0000256" key="11">
    <source>
        <dbReference type="RuleBase" id="RU368082"/>
    </source>
</evidence>
<keyword evidence="4" id="KW-0812">Transmembrane</keyword>
<sequence>MWTPNLSNDYSGQNADSEVQLLQFASDALERFKSRSDCFSRVGSQVRSQCARLDHHQGERIAGAISMTLCEIRTAQHYSIPMECASFDVDSVEGRPTESQPSGPCVDALSRSAQLWSSYSGYLREIPLLNVTLEKMDFIRFLQGHRKLDTERQLRWSAQQQGLENLVRDLDTLTSSLRVAIHTDLSDGVRSVTDEMTQRYNSNAVSQLSDIRLHQAELLRK</sequence>
<evidence type="ECO:0000256" key="8">
    <source>
        <dbReference type="ARBA" id="ARBA00023136"/>
    </source>
</evidence>
<keyword evidence="13" id="KW-1185">Reference proteome</keyword>
<dbReference type="PANTHER" id="PTHR28012">
    <property type="entry name" value="NUCLEAR FUSION PROTEIN KAR5"/>
    <property type="match status" value="1"/>
</dbReference>
<evidence type="ECO:0000256" key="2">
    <source>
        <dbReference type="ARBA" id="ARBA00010473"/>
    </source>
</evidence>
<evidence type="ECO:0000256" key="6">
    <source>
        <dbReference type="ARBA" id="ARBA00022824"/>
    </source>
</evidence>
<evidence type="ECO:0000256" key="9">
    <source>
        <dbReference type="ARBA" id="ARBA00023180"/>
    </source>
</evidence>
<name>A0A4Y7SP29_COPMI</name>
<dbReference type="AlphaFoldDB" id="A0A4Y7SP29"/>
<evidence type="ECO:0000256" key="1">
    <source>
        <dbReference type="ARBA" id="ARBA00003389"/>
    </source>
</evidence>
<dbReference type="GO" id="GO:0005789">
    <property type="term" value="C:endoplasmic reticulum membrane"/>
    <property type="evidence" value="ECO:0007669"/>
    <property type="project" value="UniProtKB-SubCell"/>
</dbReference>
<evidence type="ECO:0000256" key="4">
    <source>
        <dbReference type="ARBA" id="ARBA00022692"/>
    </source>
</evidence>
<dbReference type="Pfam" id="PF04163">
    <property type="entry name" value="Tht1"/>
    <property type="match status" value="1"/>
</dbReference>
<protein>
    <submittedName>
        <fullName evidence="12">Uncharacterized protein</fullName>
    </submittedName>
</protein>
<comment type="caution">
    <text evidence="12">The sequence shown here is derived from an EMBL/GenBank/DDBJ whole genome shotgun (WGS) entry which is preliminary data.</text>
</comment>
<dbReference type="InterPro" id="IPR007292">
    <property type="entry name" value="Nuclear_fusion_Kar5"/>
</dbReference>
<evidence type="ECO:0000256" key="5">
    <source>
        <dbReference type="ARBA" id="ARBA00022729"/>
    </source>
</evidence>
<evidence type="ECO:0000256" key="10">
    <source>
        <dbReference type="ARBA" id="ARBA00023242"/>
    </source>
</evidence>
<keyword evidence="6 11" id="KW-0256">Endoplasmic reticulum</keyword>